<organism evidence="3 4">
    <name type="scientific">Rotaria socialis</name>
    <dbReference type="NCBI Taxonomy" id="392032"/>
    <lineage>
        <taxon>Eukaryota</taxon>
        <taxon>Metazoa</taxon>
        <taxon>Spiralia</taxon>
        <taxon>Gnathifera</taxon>
        <taxon>Rotifera</taxon>
        <taxon>Eurotatoria</taxon>
        <taxon>Bdelloidea</taxon>
        <taxon>Philodinida</taxon>
        <taxon>Philodinidae</taxon>
        <taxon>Rotaria</taxon>
    </lineage>
</organism>
<feature type="region of interest" description="Disordered" evidence="1">
    <location>
        <begin position="285"/>
        <end position="318"/>
    </location>
</feature>
<name>A0A820RYW8_9BILA</name>
<evidence type="ECO:0000313" key="3">
    <source>
        <dbReference type="EMBL" id="CAF4444258.1"/>
    </source>
</evidence>
<dbReference type="PANTHER" id="PTHR46060:SF2">
    <property type="entry name" value="HISTONE-LYSINE N-METHYLTRANSFERASE SETMAR"/>
    <property type="match status" value="1"/>
</dbReference>
<dbReference type="InterPro" id="IPR041426">
    <property type="entry name" value="Mos1_HTH"/>
</dbReference>
<dbReference type="InterPro" id="IPR036397">
    <property type="entry name" value="RNaseH_sf"/>
</dbReference>
<feature type="domain" description="Mos1 transposase HTH" evidence="2">
    <location>
        <begin position="13"/>
        <end position="62"/>
    </location>
</feature>
<evidence type="ECO:0000313" key="4">
    <source>
        <dbReference type="Proteomes" id="UP000663873"/>
    </source>
</evidence>
<dbReference type="Proteomes" id="UP000663873">
    <property type="component" value="Unassembled WGS sequence"/>
</dbReference>
<dbReference type="Pfam" id="PF17906">
    <property type="entry name" value="HTH_48"/>
    <property type="match status" value="1"/>
</dbReference>
<gene>
    <name evidence="3" type="ORF">UJA718_LOCUS22322</name>
</gene>
<proteinExistence type="predicted"/>
<accession>A0A820RYW8</accession>
<evidence type="ECO:0000256" key="1">
    <source>
        <dbReference type="SAM" id="MobiDB-lite"/>
    </source>
</evidence>
<comment type="caution">
    <text evidence="3">The sequence shown here is derived from an EMBL/GenBank/DDBJ whole genome shotgun (WGS) entry which is preliminary data.</text>
</comment>
<dbReference type="Gene3D" id="1.10.10.1450">
    <property type="match status" value="1"/>
</dbReference>
<dbReference type="AlphaFoldDB" id="A0A820RYW8"/>
<dbReference type="Gene3D" id="3.30.420.10">
    <property type="entry name" value="Ribonuclease H-like superfamily/Ribonuclease H"/>
    <property type="match status" value="2"/>
</dbReference>
<dbReference type="InterPro" id="IPR001888">
    <property type="entry name" value="Transposase_1"/>
</dbReference>
<keyword evidence="4" id="KW-1185">Reference proteome</keyword>
<sequence length="387" mass="44648">MDADHELKMDLSRREIRVFLLLEFRLGRKATEAANNICSTMGEDILSIRTAQHWFNRFKNGNFELDDLPRPGKPLEVDADLLKQLIEQDPRLTSRCLAEQLGCSHTAVEKHPNELGKKWRYGVWILRELSPHQLQHRVDACMDLMTSHRNYQWLRNLIIGDEKWVLYINYTHRRQWLSSGQTGVATSKADLHPKKVMLSVWSGVNGIIHWKFFQMVVPSLLNSTVNNWSRPHVAKSACEKLLKLGWITIPYPPYSPDLAPTDYHLFRSLSHHFLDYSHLNQHDPDFDSDSDDSSGEEDEDTTGNCTDNEDSTEDDDDYVSDHFFKVSSTTFQGMRVFDSINPTLAKSYFIVNINGTKNIYFKQTAAWQLSNDKSTLSSDRLKGVLNK</sequence>
<dbReference type="Pfam" id="PF01359">
    <property type="entry name" value="Transposase_1"/>
    <property type="match status" value="1"/>
</dbReference>
<dbReference type="InterPro" id="IPR052709">
    <property type="entry name" value="Transposase-MT_Hybrid"/>
</dbReference>
<feature type="compositionally biased region" description="Acidic residues" evidence="1">
    <location>
        <begin position="286"/>
        <end position="318"/>
    </location>
</feature>
<evidence type="ECO:0000259" key="2">
    <source>
        <dbReference type="Pfam" id="PF17906"/>
    </source>
</evidence>
<dbReference type="EMBL" id="CAJOBP010004563">
    <property type="protein sequence ID" value="CAF4444258.1"/>
    <property type="molecule type" value="Genomic_DNA"/>
</dbReference>
<dbReference type="Gene3D" id="1.10.10.10">
    <property type="entry name" value="Winged helix-like DNA-binding domain superfamily/Winged helix DNA-binding domain"/>
    <property type="match status" value="1"/>
</dbReference>
<protein>
    <recommendedName>
        <fullName evidence="2">Mos1 transposase HTH domain-containing protein</fullName>
    </recommendedName>
</protein>
<dbReference type="GO" id="GO:0003676">
    <property type="term" value="F:nucleic acid binding"/>
    <property type="evidence" value="ECO:0007669"/>
    <property type="project" value="InterPro"/>
</dbReference>
<dbReference type="PANTHER" id="PTHR46060">
    <property type="entry name" value="MARINER MOS1 TRANSPOSASE-LIKE PROTEIN"/>
    <property type="match status" value="1"/>
</dbReference>
<dbReference type="InterPro" id="IPR036388">
    <property type="entry name" value="WH-like_DNA-bd_sf"/>
</dbReference>
<reference evidence="3" key="1">
    <citation type="submission" date="2021-02" db="EMBL/GenBank/DDBJ databases">
        <authorList>
            <person name="Nowell W R."/>
        </authorList>
    </citation>
    <scope>NUCLEOTIDE SEQUENCE</scope>
</reference>